<name>A0A2Z6ZR63_9LAMI</name>
<evidence type="ECO:0000313" key="2">
    <source>
        <dbReference type="Proteomes" id="UP000250235"/>
    </source>
</evidence>
<reference evidence="1 2" key="1">
    <citation type="journal article" date="2015" name="Proc. Natl. Acad. Sci. U.S.A.">
        <title>The resurrection genome of Boea hygrometrica: A blueprint for survival of dehydration.</title>
        <authorList>
            <person name="Xiao L."/>
            <person name="Yang G."/>
            <person name="Zhang L."/>
            <person name="Yang X."/>
            <person name="Zhao S."/>
            <person name="Ji Z."/>
            <person name="Zhou Q."/>
            <person name="Hu M."/>
            <person name="Wang Y."/>
            <person name="Chen M."/>
            <person name="Xu Y."/>
            <person name="Jin H."/>
            <person name="Xiao X."/>
            <person name="Hu G."/>
            <person name="Bao F."/>
            <person name="Hu Y."/>
            <person name="Wan P."/>
            <person name="Li L."/>
            <person name="Deng X."/>
            <person name="Kuang T."/>
            <person name="Xiang C."/>
            <person name="Zhu J.K."/>
            <person name="Oliver M.J."/>
            <person name="He Y."/>
        </authorList>
    </citation>
    <scope>NUCLEOTIDE SEQUENCE [LARGE SCALE GENOMIC DNA]</scope>
    <source>
        <strain evidence="2">cv. XS01</strain>
    </source>
</reference>
<gene>
    <name evidence="1" type="ORF">F511_47606</name>
</gene>
<evidence type="ECO:0000313" key="1">
    <source>
        <dbReference type="EMBL" id="KZT75369.1"/>
    </source>
</evidence>
<keyword evidence="2" id="KW-1185">Reference proteome</keyword>
<organism evidence="1 2">
    <name type="scientific">Dorcoceras hygrometricum</name>
    <dbReference type="NCBI Taxonomy" id="472368"/>
    <lineage>
        <taxon>Eukaryota</taxon>
        <taxon>Viridiplantae</taxon>
        <taxon>Streptophyta</taxon>
        <taxon>Embryophyta</taxon>
        <taxon>Tracheophyta</taxon>
        <taxon>Spermatophyta</taxon>
        <taxon>Magnoliopsida</taxon>
        <taxon>eudicotyledons</taxon>
        <taxon>Gunneridae</taxon>
        <taxon>Pentapetalae</taxon>
        <taxon>asterids</taxon>
        <taxon>lamiids</taxon>
        <taxon>Lamiales</taxon>
        <taxon>Gesneriaceae</taxon>
        <taxon>Didymocarpoideae</taxon>
        <taxon>Trichosporeae</taxon>
        <taxon>Loxocarpinae</taxon>
        <taxon>Dorcoceras</taxon>
    </lineage>
</organism>
<accession>A0A2Z6ZR63</accession>
<dbReference type="AlphaFoldDB" id="A0A2Z6ZR63"/>
<dbReference type="Proteomes" id="UP000250235">
    <property type="component" value="Unassembled WGS sequence"/>
</dbReference>
<proteinExistence type="predicted"/>
<sequence length="123" mass="13436">MSVRPIVDRRCALATTHGRERLAIIARHGRPWTARWPRGSRMLADGERLCAPLLVAREAAERCAGGALLLRRLCDDGWPMSAAVGAAVPRAWRDVARGCHAIFRLAPPPAGRRSGDVVTADFF</sequence>
<protein>
    <submittedName>
        <fullName evidence="1">Uncharacterized protein</fullName>
    </submittedName>
</protein>
<dbReference type="EMBL" id="KV262724">
    <property type="protein sequence ID" value="KZT75369.1"/>
    <property type="molecule type" value="Genomic_DNA"/>
</dbReference>